<gene>
    <name evidence="8" type="ORF">NIES21_12980</name>
</gene>
<dbReference type="AlphaFoldDB" id="A0A1Z4GD83"/>
<sequence length="235" mass="27655">MIKIVGLLMTGFWLFMLYDCIRNEPKQRLWLWILILVNFPGAIAYFFTRWISRSNVPLLNYLSYWKSSHKLWTAATQPRSIGKVNIGDFGRFYQAETTSKQDLKNTDDNLQTLWNAAVIDIQNQEFTSAQQYLQTILKIDPDYQYGDASLIYGETLFALQEFAAAKQHLENHIQHWSHPQAYITLAKILYRQGDVETARNYLETIIVKVKESSYYHYKRKQVISKAEKLLKTIKR</sequence>
<evidence type="ECO:0000256" key="6">
    <source>
        <dbReference type="SAM" id="Phobius"/>
    </source>
</evidence>
<accession>A0A1Z4GD83</accession>
<dbReference type="InterPro" id="IPR019734">
    <property type="entry name" value="TPR_rpt"/>
</dbReference>
<evidence type="ECO:0000313" key="9">
    <source>
        <dbReference type="Proteomes" id="UP000218287"/>
    </source>
</evidence>
<comment type="subcellular location">
    <subcellularLocation>
        <location evidence="1">Cell membrane</location>
        <topology evidence="1">Multi-pass membrane protein</topology>
    </subcellularLocation>
</comment>
<evidence type="ECO:0000313" key="8">
    <source>
        <dbReference type="EMBL" id="BAY15481.1"/>
    </source>
</evidence>
<dbReference type="Pfam" id="PF13174">
    <property type="entry name" value="TPR_6"/>
    <property type="match status" value="1"/>
</dbReference>
<reference evidence="8 9" key="1">
    <citation type="submission" date="2017-06" db="EMBL/GenBank/DDBJ databases">
        <title>Genome sequencing of cyanobaciteial culture collection at National Institute for Environmental Studies (NIES).</title>
        <authorList>
            <person name="Hirose Y."/>
            <person name="Shimura Y."/>
            <person name="Fujisawa T."/>
            <person name="Nakamura Y."/>
            <person name="Kawachi M."/>
        </authorList>
    </citation>
    <scope>NUCLEOTIDE SEQUENCE [LARGE SCALE GENOMIC DNA]</scope>
    <source>
        <strain evidence="8 9">NIES-21</strain>
    </source>
</reference>
<dbReference type="InterPro" id="IPR011990">
    <property type="entry name" value="TPR-like_helical_dom_sf"/>
</dbReference>
<dbReference type="SUPFAM" id="SSF48452">
    <property type="entry name" value="TPR-like"/>
    <property type="match status" value="1"/>
</dbReference>
<evidence type="ECO:0000256" key="1">
    <source>
        <dbReference type="ARBA" id="ARBA00004651"/>
    </source>
</evidence>
<evidence type="ECO:0000256" key="2">
    <source>
        <dbReference type="ARBA" id="ARBA00022475"/>
    </source>
</evidence>
<feature type="domain" description="Cardiolipin synthase N-terminal" evidence="7">
    <location>
        <begin position="12"/>
        <end position="49"/>
    </location>
</feature>
<evidence type="ECO:0000256" key="4">
    <source>
        <dbReference type="ARBA" id="ARBA00022989"/>
    </source>
</evidence>
<dbReference type="Pfam" id="PF13396">
    <property type="entry name" value="PLDc_N"/>
    <property type="match status" value="1"/>
</dbReference>
<name>A0A1Z4GD83_9CYAN</name>
<keyword evidence="9" id="KW-1185">Reference proteome</keyword>
<dbReference type="OrthoDB" id="484408at2"/>
<dbReference type="Proteomes" id="UP000218287">
    <property type="component" value="Chromosome"/>
</dbReference>
<protein>
    <submittedName>
        <fullName evidence="8">Putative TPR domain protein</fullName>
    </submittedName>
</protein>
<keyword evidence="2" id="KW-1003">Cell membrane</keyword>
<evidence type="ECO:0000256" key="3">
    <source>
        <dbReference type="ARBA" id="ARBA00022692"/>
    </source>
</evidence>
<evidence type="ECO:0000259" key="7">
    <source>
        <dbReference type="Pfam" id="PF13396"/>
    </source>
</evidence>
<dbReference type="Gene3D" id="1.25.40.10">
    <property type="entry name" value="Tetratricopeptide repeat domain"/>
    <property type="match status" value="1"/>
</dbReference>
<dbReference type="GO" id="GO:0005886">
    <property type="term" value="C:plasma membrane"/>
    <property type="evidence" value="ECO:0007669"/>
    <property type="project" value="UniProtKB-SubCell"/>
</dbReference>
<proteinExistence type="predicted"/>
<organism evidence="8 9">
    <name type="scientific">Anabaenopsis circularis NIES-21</name>
    <dbReference type="NCBI Taxonomy" id="1085406"/>
    <lineage>
        <taxon>Bacteria</taxon>
        <taxon>Bacillati</taxon>
        <taxon>Cyanobacteriota</taxon>
        <taxon>Cyanophyceae</taxon>
        <taxon>Nostocales</taxon>
        <taxon>Nodulariaceae</taxon>
        <taxon>Anabaenopsis</taxon>
    </lineage>
</organism>
<dbReference type="EMBL" id="AP018174">
    <property type="protein sequence ID" value="BAY15481.1"/>
    <property type="molecule type" value="Genomic_DNA"/>
</dbReference>
<feature type="transmembrane region" description="Helical" evidence="6">
    <location>
        <begin position="29"/>
        <end position="48"/>
    </location>
</feature>
<dbReference type="InterPro" id="IPR027379">
    <property type="entry name" value="CLS_N"/>
</dbReference>
<keyword evidence="5 6" id="KW-0472">Membrane</keyword>
<keyword evidence="3 6" id="KW-0812">Transmembrane</keyword>
<keyword evidence="4 6" id="KW-1133">Transmembrane helix</keyword>
<evidence type="ECO:0000256" key="5">
    <source>
        <dbReference type="ARBA" id="ARBA00023136"/>
    </source>
</evidence>